<keyword evidence="1" id="KW-0732">Signal</keyword>
<keyword evidence="3" id="KW-0325">Glycoprotein</keyword>
<keyword evidence="6" id="KW-1185">Reference proteome</keyword>
<dbReference type="SUPFAM" id="SSF69318">
    <property type="entry name" value="Integrin alpha N-terminal domain"/>
    <property type="match status" value="2"/>
</dbReference>
<dbReference type="Proteomes" id="UP000028725">
    <property type="component" value="Unassembled WGS sequence"/>
</dbReference>
<evidence type="ECO:0000256" key="3">
    <source>
        <dbReference type="ARBA" id="ARBA00023180"/>
    </source>
</evidence>
<dbReference type="PANTHER" id="PTHR13412:SF0">
    <property type="entry name" value="T-CELL IMMUNOMODULATORY PROTEIN"/>
    <property type="match status" value="1"/>
</dbReference>
<accession>A0A085W5P4</accession>
<comment type="caution">
    <text evidence="5">The sequence shown here is derived from an EMBL/GenBank/DDBJ whole genome shotgun (WGS) entry which is preliminary data.</text>
</comment>
<dbReference type="SMART" id="SM00191">
    <property type="entry name" value="Int_alpha"/>
    <property type="match status" value="4"/>
</dbReference>
<dbReference type="Gene3D" id="2.130.10.130">
    <property type="entry name" value="Integrin alpha, N-terminal"/>
    <property type="match status" value="3"/>
</dbReference>
<dbReference type="InterPro" id="IPR013517">
    <property type="entry name" value="FG-GAP"/>
</dbReference>
<dbReference type="PANTHER" id="PTHR13412">
    <property type="entry name" value="T-CELL IMMUNOMODULATORY PROTEIN HOMOLOG"/>
    <property type="match status" value="1"/>
</dbReference>
<evidence type="ECO:0000256" key="2">
    <source>
        <dbReference type="ARBA" id="ARBA00022737"/>
    </source>
</evidence>
<dbReference type="InterPro" id="IPR028994">
    <property type="entry name" value="Integrin_alpha_N"/>
</dbReference>
<protein>
    <recommendedName>
        <fullName evidence="4">Ig-like domain-containing protein</fullName>
    </recommendedName>
</protein>
<gene>
    <name evidence="5" type="ORF">DB31_3066</name>
</gene>
<dbReference type="EMBL" id="JMCB01000019">
    <property type="protein sequence ID" value="KFE63007.1"/>
    <property type="molecule type" value="Genomic_DNA"/>
</dbReference>
<reference evidence="5 6" key="1">
    <citation type="submission" date="2014-04" db="EMBL/GenBank/DDBJ databases">
        <title>Genome assembly of Hyalangium minutum DSM 14724.</title>
        <authorList>
            <person name="Sharma G."/>
            <person name="Subramanian S."/>
        </authorList>
    </citation>
    <scope>NUCLEOTIDE SEQUENCE [LARGE SCALE GENOMIC DNA]</scope>
    <source>
        <strain evidence="5 6">DSM 14724</strain>
    </source>
</reference>
<name>A0A085W5P4_9BACT</name>
<sequence>MRRSVSQGLLLSLVLVWGATGCNCGEPPVESELAVAFDTPKDGQRLTLSDDVDPATDGFQYEVVASASDTAGRAVTLVSAKLEVRTPSEQTWTAGPPAVIEGGTVRFPGTVLQPRTNLLQVTVEEAGSHRTATQRITVTVSTEPPSVDLTQPAEGQVLREADDADPDTAGYQLHFSVKSVGLAGKTGTLYCEQACGVPPTDFTVNSSGLTQVSVTLAQSACEAEQAACYAVVRNGDKEVTSGKRNIQLDTVAPRVEVVSPVGPVASTTFRIDATVGCTEPGVTATLSRPGATELSTPVDAGNVSFPAVTVPADGNYTFTLRLADAGGNITTRQIPVTVASTAPTMRLVVQRTISSDADPGLEGVQAPVTVQADSLPVGSEVRLFTSVSGQFARPQRAVTVASGNFKEASFTAQLAEGANTVQACVRNAAGIERCAAESVTVSTGRPLCGIVSPLEGAMARTSPLSVRVESGNGPVTVVAYDQNRVEKGRASGTASSGTAQISLPLTGDGEYRLVASCPGGGTSQSLALGVDATPPVLSFNVHGVPAEQTTLGSELNDTSVSPGMQISLDVSTEPGASVLATGCGTAVGAAGTADASGNLLLRDVSVPISGTCTLQVTATDVAGNTQSVSRNLTLAFAGSSLQFESPAAGRYLSNADGAPRTGGGLLVTVRLSMTPSAAGTLRLLRGTTELASMPVAASDREKEFTSVALEEGANVLRAELTGPGGTVACATVLLLVDTQPGNITLELPATSPATYKASLDAAPEQSGIQAALQYNVPDRSPNAVVDICTSVALVAGAAPCRDGSGWFTLATNVPRLTPNFTYPDGQYALKAVLDDGAISTSREISLTVDSLEPAVRTVELLGDNGDLRMNEAELRTGPPQLRVAIDGLEDGRPVQVRDRANMNIVYGQATATAGQATVTLSSMPQGITSDYSLVVTVTDAAGNQNRLSNPTTFYPINTAAFFAFRMDPVKPGVRIVEPTRTSLGVAHDASSAAGFQLRVKVNTDADVEGNGIHLELSPTGEAVDLSPSALEAAYDFTLPGTGKATYTLTATAVDSSGNVSAPVVRTLTVDLDVPVLDLISPTANTVYDSTSVPVRVNVTADDVSTVHILSQVGTDTSTQEVIGDLQVSSGVAQGTLNFRVGVWTVIAQASDPAGNAATASAANVDVRQAGCDITLTTPSAAVVKLLAGDDLDPGTPGLQYRLRGTTQECRGRTVSLFRGATSATAEATATADATTGGFSFDVTLQDGEATQFRVQVINLSNLATEDSVDVTVDITPPVITSISPAPTTLYFVASTNRYLYPTPAPDRVVDGSPGGDANAIFTLRVDQGVGSRVQAFYRGNPVSPELIVPEPDPAEGGLPPRVELPVTLPHATTGTLEIRVQEDSGNVARHTVAATVDVIPPQASTMTAVLVAGQERAARVNVTWTASGDDGVSGVPAGYDLRWTINSQLRTGFSNDTEYFGSRVKQETGALLPSTATSYTLTLPPLANYFILVRPSDEVGNYPPFQAPQQLNNIPTPKEFLNPGAGGNSFGLNIIARGDLNADGFDDLVVGASSSTPGITHVYYGSANPQVENRQDITLPQGNQFDGADFDVGDVGNSATDVVQDLLVGGRAYSGTSGRAFLFFGRRGTTVDTASPIEFRHASSIANASLGGTVKMIGDITGDGLQELILSSHGESPPKAYLFYGRSQDAWRALGTSCNTSAPCVVPSSRADKIFTAPAGTLFFGRNRGYVRLGDITGDGVPDFTIPSSHESQNKVYVYSGATVRSLPGTAVSLSDAVQVLNQPSSTGGSATNGFGTEAVGGVDLAGGSALDLAVTMASESKVFVYRDGSASGFTTPPLLITGGGRFGSAMARGDLNGDGLVDLAIGQNLRPGGAASIFYNRGVAGAEFDPAQENGFSQSKLESNSSLGISVAILDFNGDGKLDLAIGDDTSVPARVVVYY</sequence>
<evidence type="ECO:0000259" key="4">
    <source>
        <dbReference type="Pfam" id="PF12245"/>
    </source>
</evidence>
<evidence type="ECO:0000313" key="5">
    <source>
        <dbReference type="EMBL" id="KFE63007.1"/>
    </source>
</evidence>
<keyword evidence="2" id="KW-0677">Repeat</keyword>
<proteinExistence type="predicted"/>
<dbReference type="RefSeq" id="WP_240487057.1">
    <property type="nucleotide sequence ID" value="NZ_JMCB01000019.1"/>
</dbReference>
<organism evidence="5 6">
    <name type="scientific">Hyalangium minutum</name>
    <dbReference type="NCBI Taxonomy" id="394096"/>
    <lineage>
        <taxon>Bacteria</taxon>
        <taxon>Pseudomonadati</taxon>
        <taxon>Myxococcota</taxon>
        <taxon>Myxococcia</taxon>
        <taxon>Myxococcales</taxon>
        <taxon>Cystobacterineae</taxon>
        <taxon>Archangiaceae</taxon>
        <taxon>Hyalangium</taxon>
    </lineage>
</organism>
<dbReference type="Pfam" id="PF12245">
    <property type="entry name" value="Big_3_2"/>
    <property type="match status" value="1"/>
</dbReference>
<dbReference type="Pfam" id="PF13517">
    <property type="entry name" value="FG-GAP_3"/>
    <property type="match status" value="1"/>
</dbReference>
<dbReference type="InterPro" id="IPR013519">
    <property type="entry name" value="Int_alpha_beta-p"/>
</dbReference>
<dbReference type="Gene3D" id="2.60.40.10">
    <property type="entry name" value="Immunoglobulins"/>
    <property type="match status" value="2"/>
</dbReference>
<feature type="domain" description="Ig-like" evidence="4">
    <location>
        <begin position="896"/>
        <end position="948"/>
    </location>
</feature>
<dbReference type="STRING" id="394096.DB31_3066"/>
<evidence type="ECO:0000256" key="1">
    <source>
        <dbReference type="ARBA" id="ARBA00022729"/>
    </source>
</evidence>
<dbReference type="Pfam" id="PF01839">
    <property type="entry name" value="FG-GAP"/>
    <property type="match status" value="1"/>
</dbReference>
<dbReference type="InterPro" id="IPR013783">
    <property type="entry name" value="Ig-like_fold"/>
</dbReference>
<dbReference type="InterPro" id="IPR022038">
    <property type="entry name" value="Ig-like_bact"/>
</dbReference>
<dbReference type="PATRIC" id="fig|394096.3.peg.7391"/>
<evidence type="ECO:0000313" key="6">
    <source>
        <dbReference type="Proteomes" id="UP000028725"/>
    </source>
</evidence>
<dbReference type="PROSITE" id="PS51257">
    <property type="entry name" value="PROKAR_LIPOPROTEIN"/>
    <property type="match status" value="1"/>
</dbReference>
<dbReference type="InterPro" id="IPR024881">
    <property type="entry name" value="Tip"/>
</dbReference>